<dbReference type="EMBL" id="VSIY01000004">
    <property type="protein sequence ID" value="TYB81987.1"/>
    <property type="molecule type" value="Genomic_DNA"/>
</dbReference>
<accession>A0A5D0RK30</accession>
<organism evidence="7 8">
    <name type="scientific">Maritimibacter fusiformis</name>
    <dbReference type="NCBI Taxonomy" id="2603819"/>
    <lineage>
        <taxon>Bacteria</taxon>
        <taxon>Pseudomonadati</taxon>
        <taxon>Pseudomonadota</taxon>
        <taxon>Alphaproteobacteria</taxon>
        <taxon>Rhodobacterales</taxon>
        <taxon>Roseobacteraceae</taxon>
        <taxon>Maritimibacter</taxon>
    </lineage>
</organism>
<feature type="signal peptide" evidence="5">
    <location>
        <begin position="1"/>
        <end position="35"/>
    </location>
</feature>
<evidence type="ECO:0000256" key="1">
    <source>
        <dbReference type="ARBA" id="ARBA00004370"/>
    </source>
</evidence>
<comment type="subcellular location">
    <subcellularLocation>
        <location evidence="1">Membrane</location>
    </subcellularLocation>
</comment>
<keyword evidence="3" id="KW-0472">Membrane</keyword>
<evidence type="ECO:0000256" key="2">
    <source>
        <dbReference type="ARBA" id="ARBA00022729"/>
    </source>
</evidence>
<dbReference type="PANTHER" id="PTHR34001">
    <property type="entry name" value="BLL7405 PROTEIN"/>
    <property type="match status" value="1"/>
</dbReference>
<keyword evidence="8" id="KW-1185">Reference proteome</keyword>
<evidence type="ECO:0000256" key="3">
    <source>
        <dbReference type="ARBA" id="ARBA00023136"/>
    </source>
</evidence>
<evidence type="ECO:0000256" key="5">
    <source>
        <dbReference type="SAM" id="SignalP"/>
    </source>
</evidence>
<evidence type="ECO:0000259" key="6">
    <source>
        <dbReference type="Pfam" id="PF13505"/>
    </source>
</evidence>
<evidence type="ECO:0000256" key="4">
    <source>
        <dbReference type="ARBA" id="ARBA00038306"/>
    </source>
</evidence>
<gene>
    <name evidence="7" type="ORF">FVF75_04415</name>
</gene>
<sequence length="223" mass="23405">MRWQFGNPNQRKGSQMKHLLLASTVLTMAAAPALAGSVVAPTPDPTPVAPIQVQAPVYDWTGPYAGVYGGGLWGEQTATPPGATDTFDFATSYGGFAGYNVQSGSMVYGGEIAAGFYNGAPTGSPTDEFDYIGDAKLRLGYAMDNVLLYGFGGASTAHYSDPGAPDDWQLWGANFGAGVEFGVSENVVIGGEYIGRYLTGEDSGGTSYDNWLHGAQARISIRF</sequence>
<comment type="caution">
    <text evidence="7">The sequence shown here is derived from an EMBL/GenBank/DDBJ whole genome shotgun (WGS) entry which is preliminary data.</text>
</comment>
<feature type="domain" description="Outer membrane protein beta-barrel" evidence="6">
    <location>
        <begin position="52"/>
        <end position="223"/>
    </location>
</feature>
<dbReference type="GO" id="GO:0016020">
    <property type="term" value="C:membrane"/>
    <property type="evidence" value="ECO:0007669"/>
    <property type="project" value="UniProtKB-SubCell"/>
</dbReference>
<dbReference type="Proteomes" id="UP000322080">
    <property type="component" value="Unassembled WGS sequence"/>
</dbReference>
<evidence type="ECO:0000313" key="7">
    <source>
        <dbReference type="EMBL" id="TYB81987.1"/>
    </source>
</evidence>
<dbReference type="InterPro" id="IPR051692">
    <property type="entry name" value="OMP-like"/>
</dbReference>
<protein>
    <submittedName>
        <fullName evidence="7">Porin family protein</fullName>
    </submittedName>
</protein>
<reference evidence="7 8" key="1">
    <citation type="submission" date="2019-08" db="EMBL/GenBank/DDBJ databases">
        <title>Identification of a novel species of the genus Boseongicola.</title>
        <authorList>
            <person name="Zhang X.-Q."/>
        </authorList>
    </citation>
    <scope>NUCLEOTIDE SEQUENCE [LARGE SCALE GENOMIC DNA]</scope>
    <source>
        <strain evidence="7 8">HY14</strain>
    </source>
</reference>
<dbReference type="InterPro" id="IPR011250">
    <property type="entry name" value="OMP/PagP_B-barrel"/>
</dbReference>
<dbReference type="InterPro" id="IPR027385">
    <property type="entry name" value="Beta-barrel_OMP"/>
</dbReference>
<evidence type="ECO:0000313" key="8">
    <source>
        <dbReference type="Proteomes" id="UP000322080"/>
    </source>
</evidence>
<dbReference type="PANTHER" id="PTHR34001:SF3">
    <property type="entry name" value="BLL7405 PROTEIN"/>
    <property type="match status" value="1"/>
</dbReference>
<comment type="similarity">
    <text evidence="4">Belongs to the Omp25/RopB family.</text>
</comment>
<dbReference type="AlphaFoldDB" id="A0A5D0RK30"/>
<dbReference type="SUPFAM" id="SSF56925">
    <property type="entry name" value="OMPA-like"/>
    <property type="match status" value="1"/>
</dbReference>
<feature type="chain" id="PRO_5023107598" evidence="5">
    <location>
        <begin position="36"/>
        <end position="223"/>
    </location>
</feature>
<dbReference type="Pfam" id="PF13505">
    <property type="entry name" value="OMP_b-brl"/>
    <property type="match status" value="1"/>
</dbReference>
<keyword evidence="2 5" id="KW-0732">Signal</keyword>
<name>A0A5D0RK30_9RHOB</name>
<proteinExistence type="inferred from homology"/>